<dbReference type="GO" id="GO:0071973">
    <property type="term" value="P:bacterial-type flagellum-dependent cell motility"/>
    <property type="evidence" value="ECO:0007669"/>
    <property type="project" value="InterPro"/>
</dbReference>
<dbReference type="SUPFAM" id="SSF64518">
    <property type="entry name" value="Phase 1 flagellin"/>
    <property type="match status" value="1"/>
</dbReference>
<keyword evidence="2" id="KW-0969">Cilium</keyword>
<keyword evidence="2" id="KW-0282">Flagellum</keyword>
<dbReference type="GO" id="GO:0009424">
    <property type="term" value="C:bacterial-type flagellum hook"/>
    <property type="evidence" value="ECO:0007669"/>
    <property type="project" value="InterPro"/>
</dbReference>
<dbReference type="InterPro" id="IPR001029">
    <property type="entry name" value="Flagellin_N"/>
</dbReference>
<dbReference type="AlphaFoldDB" id="A0A7Z0EC85"/>
<dbReference type="EMBL" id="JACCFM010000001">
    <property type="protein sequence ID" value="NYJ18781.1"/>
    <property type="molecule type" value="Genomic_DNA"/>
</dbReference>
<dbReference type="PANTHER" id="PTHR42792:SF1">
    <property type="entry name" value="FLAGELLAR HOOK-ASSOCIATED PROTEIN 3"/>
    <property type="match status" value="1"/>
</dbReference>
<dbReference type="Pfam" id="PF00669">
    <property type="entry name" value="Flagellin_N"/>
    <property type="match status" value="1"/>
</dbReference>
<dbReference type="InterPro" id="IPR001492">
    <property type="entry name" value="Flagellin"/>
</dbReference>
<dbReference type="InterPro" id="IPR013384">
    <property type="entry name" value="Flagell_FlgL"/>
</dbReference>
<feature type="domain" description="Flagellin N-terminal" evidence="1">
    <location>
        <begin position="3"/>
        <end position="133"/>
    </location>
</feature>
<proteinExistence type="predicted"/>
<keyword evidence="3" id="KW-1185">Reference proteome</keyword>
<organism evidence="2 3">
    <name type="scientific">Glaciibacter psychrotolerans</name>
    <dbReference type="NCBI Taxonomy" id="670054"/>
    <lineage>
        <taxon>Bacteria</taxon>
        <taxon>Bacillati</taxon>
        <taxon>Actinomycetota</taxon>
        <taxon>Actinomycetes</taxon>
        <taxon>Micrococcales</taxon>
        <taxon>Microbacteriaceae</taxon>
        <taxon>Glaciibacter</taxon>
    </lineage>
</organism>
<comment type="caution">
    <text evidence="2">The sequence shown here is derived from an EMBL/GenBank/DDBJ whole genome shotgun (WGS) entry which is preliminary data.</text>
</comment>
<name>A0A7Z0EC85_9MICO</name>
<gene>
    <name evidence="2" type="ORF">HNR05_000572</name>
</gene>
<dbReference type="PANTHER" id="PTHR42792">
    <property type="entry name" value="FLAGELLIN"/>
    <property type="match status" value="1"/>
</dbReference>
<dbReference type="NCBIfam" id="TIGR02550">
    <property type="entry name" value="flagell_flgL"/>
    <property type="match status" value="1"/>
</dbReference>
<keyword evidence="2" id="KW-0966">Cell projection</keyword>
<reference evidence="2 3" key="1">
    <citation type="submission" date="2020-07" db="EMBL/GenBank/DDBJ databases">
        <title>Sequencing the genomes of 1000 actinobacteria strains.</title>
        <authorList>
            <person name="Klenk H.-P."/>
        </authorList>
    </citation>
    <scope>NUCLEOTIDE SEQUENCE [LARGE SCALE GENOMIC DNA]</scope>
    <source>
        <strain evidence="2 3">LI1</strain>
    </source>
</reference>
<dbReference type="GO" id="GO:0005198">
    <property type="term" value="F:structural molecule activity"/>
    <property type="evidence" value="ECO:0007669"/>
    <property type="project" value="InterPro"/>
</dbReference>
<sequence length="284" mass="30016">MMNASLRNLQTASSELARLQNQASSRKAIGVPSDDPAGTADALRVRSAIKSNDQYARNVNDGNGWLTAADSALTGVSELLRKARDLTVQGANDGALSIEAKEGIAAELVTIRDALRAQANTNYLGRNVFAGTSDAEAAFAADYSYSGGLGSVDRRIGDGTTVRVDVDGAAAFGTGTQSMFAELDAIVADLRSGVNVSSHLAVLDTRRDSVLSALATVGARQSMVFDAQETNLSRSVELEAQRSGIEDVVLEKIVLELSLQEVTYKAALSVTARTLQQTLMDFIR</sequence>
<accession>A0A7Z0EC85</accession>
<evidence type="ECO:0000313" key="3">
    <source>
        <dbReference type="Proteomes" id="UP000537260"/>
    </source>
</evidence>
<evidence type="ECO:0000259" key="1">
    <source>
        <dbReference type="Pfam" id="PF00669"/>
    </source>
</evidence>
<evidence type="ECO:0000313" key="2">
    <source>
        <dbReference type="EMBL" id="NYJ18781.1"/>
    </source>
</evidence>
<protein>
    <submittedName>
        <fullName evidence="2">Flagellar hook-associated protein 3 FlgL</fullName>
    </submittedName>
</protein>
<dbReference type="Proteomes" id="UP000537260">
    <property type="component" value="Unassembled WGS sequence"/>
</dbReference>
<dbReference type="Gene3D" id="1.20.1330.10">
    <property type="entry name" value="f41 fragment of flagellin, N-terminal domain"/>
    <property type="match status" value="1"/>
</dbReference>